<proteinExistence type="predicted"/>
<evidence type="ECO:0000313" key="2">
    <source>
        <dbReference type="EMBL" id="AMM39975.1"/>
    </source>
</evidence>
<keyword evidence="2" id="KW-0830">Ubiquinone</keyword>
<reference evidence="2 3" key="1">
    <citation type="submission" date="2015-10" db="EMBL/GenBank/DDBJ databases">
        <title>Candidatus Desulfofervidus auxilii, a hydrogenotrophic sulfate-reducing bacterium involved in the thermophilic anaerobic oxidation of methane.</title>
        <authorList>
            <person name="Krukenberg V."/>
            <person name="Richter M."/>
            <person name="Wegener G."/>
        </authorList>
    </citation>
    <scope>NUCLEOTIDE SEQUENCE [LARGE SCALE GENOMIC DNA]</scope>
    <source>
        <strain evidence="2 3">HS1</strain>
    </source>
</reference>
<dbReference type="KEGG" id="daw:HS1_000169"/>
<name>A0A7U4QIH0_DESA2</name>
<organism evidence="2 3">
    <name type="scientific">Desulfofervidus auxilii</name>
    <dbReference type="NCBI Taxonomy" id="1621989"/>
    <lineage>
        <taxon>Bacteria</taxon>
        <taxon>Pseudomonadati</taxon>
        <taxon>Thermodesulfobacteriota</taxon>
        <taxon>Candidatus Desulfofervidia</taxon>
        <taxon>Candidatus Desulfofervidales</taxon>
        <taxon>Candidatus Desulfofervidaceae</taxon>
        <taxon>Candidatus Desulfofervidus</taxon>
    </lineage>
</organism>
<dbReference type="GO" id="GO:0008757">
    <property type="term" value="F:S-adenosylmethionine-dependent methyltransferase activity"/>
    <property type="evidence" value="ECO:0007669"/>
    <property type="project" value="InterPro"/>
</dbReference>
<evidence type="ECO:0000313" key="3">
    <source>
        <dbReference type="Proteomes" id="UP000070560"/>
    </source>
</evidence>
<dbReference type="Proteomes" id="UP000070560">
    <property type="component" value="Chromosome"/>
</dbReference>
<dbReference type="InterPro" id="IPR013216">
    <property type="entry name" value="Methyltransf_11"/>
</dbReference>
<evidence type="ECO:0000259" key="1">
    <source>
        <dbReference type="Pfam" id="PF08241"/>
    </source>
</evidence>
<dbReference type="RefSeq" id="WP_066060287.1">
    <property type="nucleotide sequence ID" value="NZ_CP013015.1"/>
</dbReference>
<feature type="domain" description="Methyltransferase type 11" evidence="1">
    <location>
        <begin position="46"/>
        <end position="136"/>
    </location>
</feature>
<dbReference type="PANTHER" id="PTHR43861">
    <property type="entry name" value="TRANS-ACONITATE 2-METHYLTRANSFERASE-RELATED"/>
    <property type="match status" value="1"/>
</dbReference>
<dbReference type="Gene3D" id="3.40.50.150">
    <property type="entry name" value="Vaccinia Virus protein VP39"/>
    <property type="match status" value="1"/>
</dbReference>
<sequence length="229" mass="26169">MEPVAYFEQIASKYDTWYTTPIGSYVDAVEKEQVFSLMKGQKGVILDLGCGTGNYTLALNRLGIKVIGLDKSMEMLKIAIQKMSVPFVLGDASILPFKNQSLDSILSITLFEFLTYPEKTLSEIYRVLRPKGEIILGTMNTFSAWFLFKRLKSIFKETAYRYARFYTVNQLKILFKQAGFINLTTRGVIYFPAFIPCFLIPLVEKLDRKWATSPLRHLAAFVLIRGEKP</sequence>
<dbReference type="Pfam" id="PF08241">
    <property type="entry name" value="Methyltransf_11"/>
    <property type="match status" value="1"/>
</dbReference>
<dbReference type="EMBL" id="CP013015">
    <property type="protein sequence ID" value="AMM39975.1"/>
    <property type="molecule type" value="Genomic_DNA"/>
</dbReference>
<protein>
    <submittedName>
        <fullName evidence="2">Ubiquinone biosynthesis protein UbiE</fullName>
    </submittedName>
</protein>
<dbReference type="AlphaFoldDB" id="A0A7U4QIH0"/>
<dbReference type="OrthoDB" id="9782767at2"/>
<keyword evidence="3" id="KW-1185">Reference proteome</keyword>
<accession>A0A7U4QIH0</accession>
<dbReference type="CDD" id="cd02440">
    <property type="entry name" value="AdoMet_MTases"/>
    <property type="match status" value="1"/>
</dbReference>
<dbReference type="SUPFAM" id="SSF53335">
    <property type="entry name" value="S-adenosyl-L-methionine-dependent methyltransferases"/>
    <property type="match status" value="1"/>
</dbReference>
<dbReference type="InterPro" id="IPR029063">
    <property type="entry name" value="SAM-dependent_MTases_sf"/>
</dbReference>
<gene>
    <name evidence="2" type="ORF">HS1_000169</name>
</gene>